<feature type="repeat" description="WD" evidence="3">
    <location>
        <begin position="886"/>
        <end position="909"/>
    </location>
</feature>
<dbReference type="PROSITE" id="PS50294">
    <property type="entry name" value="WD_REPEATS_REGION"/>
    <property type="match status" value="3"/>
</dbReference>
<dbReference type="PANTHER" id="PTHR19848:SF8">
    <property type="entry name" value="F-BOX AND WD REPEAT DOMAIN CONTAINING 7"/>
    <property type="match status" value="1"/>
</dbReference>
<dbReference type="Pfam" id="PF00400">
    <property type="entry name" value="WD40"/>
    <property type="match status" value="5"/>
</dbReference>
<sequence>MGDGDEAALAYATSPYDDATEGLLPDYLAKKIRTREAHPGNEGTWAIIVVEACRSRRFVQLVSAYLARSPDAPRHVLLVGVSGEGATRLGTFNEALSHALLTSFRNQDAISLWSLGAELNRLLPGSKVIPPDEDGALTRSGKRIPGALPLDALIELEGIIATLTDDERRHFIPRAQGGETGEYTWHFHGRRRERARISAWLRKRRRGVLVVTGAAGSGKSALLGDLIVRAHPNLRAVLQRHGLIEEIPADEGPPDECIDLSMLLTGATVADVVQQILGALDLPPDVLGASADAQVKKLVEAITVRGRPFTVLLDGLDEAQEPVALAGVLVGALANVEGVRIIVGTRRSTRDAPDSPDSDQTLIQALPRRATVVHVNHDSQAIDAYVRHRLNTAVAAGSLTATDNAITSAAWIASGRGQPFLYARLAVYEILSNPQLLDGAHFPDLTQLLTADHAALFAFGLNRLAKATPAAQPLLRALALAEGRGIPALDGIWTAAATALAGFVITENDLASLLRQAAPYLMLDTEYGQTVYRLAHRTFQTQLAGECGPRHQQLLLEAFSAAAPPPNSAMINPYLEYHLSRHALLAGAVGWKLLAEKPDLLDRLNPRAVAIDAFSSRASLPPQITGVAYAYEQLERLLPALRRPTRELATLRVTGVPPNREGASTWTLAWSKLAPGRTPIDLRGNSTGIIALAVMPAAQGNVLLASGSADGAVQLWDARTGEAARRPFLGHDGWVRAVTAMSLNDGNALLASGGADGAVRLWDPDTGCLLAAVQTGHPGGVWTLATVPCSTGETLLAAGGADGIVRLWDPLTAAPPIELHGHTGAVLALTVVADAGNERPLLVSGGIDGTIRLWDPISRAARGEPMRSVGHAVRALAAVPAGGDTYVAAGSADGAVYLWNPRTGEAVGLASCAHSTAVLALAAVLTEAAPLLASGRADGTVRLGSVDGRLAQETLLACPSPLRSIVVAERQLVAATQDGLHALALPSVSA</sequence>
<feature type="repeat" description="WD" evidence="3">
    <location>
        <begin position="819"/>
        <end position="855"/>
    </location>
</feature>
<dbReference type="SMART" id="SM00320">
    <property type="entry name" value="WD40"/>
    <property type="match status" value="6"/>
</dbReference>
<evidence type="ECO:0000256" key="1">
    <source>
        <dbReference type="ARBA" id="ARBA00022574"/>
    </source>
</evidence>
<evidence type="ECO:0000313" key="4">
    <source>
        <dbReference type="EMBL" id="SCG38477.1"/>
    </source>
</evidence>
<keyword evidence="5" id="KW-1185">Reference proteome</keyword>
<dbReference type="InterPro" id="IPR036322">
    <property type="entry name" value="WD40_repeat_dom_sf"/>
</dbReference>
<feature type="repeat" description="WD" evidence="3">
    <location>
        <begin position="731"/>
        <end position="772"/>
    </location>
</feature>
<dbReference type="InterPro" id="IPR015943">
    <property type="entry name" value="WD40/YVTN_repeat-like_dom_sf"/>
</dbReference>
<dbReference type="Gene3D" id="3.40.50.300">
    <property type="entry name" value="P-loop containing nucleotide triphosphate hydrolases"/>
    <property type="match status" value="1"/>
</dbReference>
<dbReference type="InterPro" id="IPR001680">
    <property type="entry name" value="WD40_rpt"/>
</dbReference>
<name>A0A1C5GXZ0_9ACTN</name>
<evidence type="ECO:0000256" key="2">
    <source>
        <dbReference type="ARBA" id="ARBA00022737"/>
    </source>
</evidence>
<dbReference type="Gene3D" id="2.130.10.10">
    <property type="entry name" value="YVTN repeat-like/Quinoprotein amine dehydrogenase"/>
    <property type="match status" value="2"/>
</dbReference>
<keyword evidence="1 3" id="KW-0853">WD repeat</keyword>
<evidence type="ECO:0000256" key="3">
    <source>
        <dbReference type="PROSITE-ProRule" id="PRU00221"/>
    </source>
</evidence>
<dbReference type="InterPro" id="IPR020472">
    <property type="entry name" value="WD40_PAC1"/>
</dbReference>
<dbReference type="InterPro" id="IPR027417">
    <property type="entry name" value="P-loop_NTPase"/>
</dbReference>
<dbReference type="CDD" id="cd00200">
    <property type="entry name" value="WD40"/>
    <property type="match status" value="1"/>
</dbReference>
<dbReference type="EMBL" id="LT607753">
    <property type="protein sequence ID" value="SCG38477.1"/>
    <property type="molecule type" value="Genomic_DNA"/>
</dbReference>
<dbReference type="PROSITE" id="PS50082">
    <property type="entry name" value="WD_REPEATS_2"/>
    <property type="match status" value="5"/>
</dbReference>
<gene>
    <name evidence="4" type="ORF">GA0070614_0524</name>
</gene>
<dbReference type="SUPFAM" id="SSF52540">
    <property type="entry name" value="P-loop containing nucleoside triphosphate hydrolases"/>
    <property type="match status" value="1"/>
</dbReference>
<dbReference type="PANTHER" id="PTHR19848">
    <property type="entry name" value="WD40 REPEAT PROTEIN"/>
    <property type="match status" value="1"/>
</dbReference>
<protein>
    <submittedName>
        <fullName evidence="4">WD domain-containing protein, G-beta repeat-containing protein</fullName>
    </submittedName>
</protein>
<reference evidence="5" key="1">
    <citation type="submission" date="2016-06" db="EMBL/GenBank/DDBJ databases">
        <authorList>
            <person name="Varghese N."/>
            <person name="Submissions Spin"/>
        </authorList>
    </citation>
    <scope>NUCLEOTIDE SEQUENCE [LARGE SCALE GENOMIC DNA]</scope>
    <source>
        <strain evidence="5">DSM 45161</strain>
    </source>
</reference>
<dbReference type="PRINTS" id="PR00320">
    <property type="entry name" value="GPROTEINBRPT"/>
</dbReference>
<organism evidence="4 5">
    <name type="scientific">Micromonospora coxensis</name>
    <dbReference type="NCBI Taxonomy" id="356852"/>
    <lineage>
        <taxon>Bacteria</taxon>
        <taxon>Bacillati</taxon>
        <taxon>Actinomycetota</taxon>
        <taxon>Actinomycetes</taxon>
        <taxon>Micromonosporales</taxon>
        <taxon>Micromonosporaceae</taxon>
        <taxon>Micromonospora</taxon>
    </lineage>
</organism>
<dbReference type="Proteomes" id="UP000198215">
    <property type="component" value="Chromosome I"/>
</dbReference>
<dbReference type="PROSITE" id="PS00678">
    <property type="entry name" value="WD_REPEATS_1"/>
    <property type="match status" value="1"/>
</dbReference>
<dbReference type="SUPFAM" id="SSF50978">
    <property type="entry name" value="WD40 repeat-like"/>
    <property type="match status" value="1"/>
</dbReference>
<proteinExistence type="predicted"/>
<keyword evidence="2" id="KW-0677">Repeat</keyword>
<dbReference type="AlphaFoldDB" id="A0A1C5GXZ0"/>
<dbReference type="InterPro" id="IPR019775">
    <property type="entry name" value="WD40_repeat_CS"/>
</dbReference>
<feature type="repeat" description="WD" evidence="3">
    <location>
        <begin position="682"/>
        <end position="726"/>
    </location>
</feature>
<evidence type="ECO:0000313" key="5">
    <source>
        <dbReference type="Proteomes" id="UP000198215"/>
    </source>
</evidence>
<feature type="repeat" description="WD" evidence="3">
    <location>
        <begin position="774"/>
        <end position="809"/>
    </location>
</feature>
<accession>A0A1C5GXZ0</accession>